<accession>A0A2U1JAF1</accession>
<dbReference type="GO" id="GO:0042026">
    <property type="term" value="P:protein refolding"/>
    <property type="evidence" value="ECO:0007669"/>
    <property type="project" value="InterPro"/>
</dbReference>
<dbReference type="Gene3D" id="1.10.560.10">
    <property type="entry name" value="GroEL-like equatorial domain"/>
    <property type="match status" value="1"/>
</dbReference>
<reference evidence="7 8" key="1">
    <citation type="journal article" date="2018" name="MBio">
        <title>Comparative Genomics Reveals the Core Gene Toolbox for the Fungus-Insect Symbiosis.</title>
        <authorList>
            <person name="Wang Y."/>
            <person name="Stata M."/>
            <person name="Wang W."/>
            <person name="Stajich J.E."/>
            <person name="White M.M."/>
            <person name="Moncalvo J.M."/>
        </authorList>
    </citation>
    <scope>NUCLEOTIDE SEQUENCE [LARGE SCALE GENOMIC DNA]</scope>
    <source>
        <strain evidence="7 8">AUS-126-30</strain>
    </source>
</reference>
<feature type="region of interest" description="Disordered" evidence="6">
    <location>
        <begin position="572"/>
        <end position="593"/>
    </location>
</feature>
<dbReference type="InterPro" id="IPR027409">
    <property type="entry name" value="GroEL-like_apical_dom_sf"/>
</dbReference>
<dbReference type="EMBL" id="MBFU01000115">
    <property type="protein sequence ID" value="PWA01989.1"/>
    <property type="molecule type" value="Genomic_DNA"/>
</dbReference>
<dbReference type="NCBIfam" id="NF009489">
    <property type="entry name" value="PRK12851.1"/>
    <property type="match status" value="1"/>
</dbReference>
<keyword evidence="3" id="KW-0067">ATP-binding</keyword>
<dbReference type="FunFam" id="1.10.560.10:FF:000001">
    <property type="entry name" value="60 kDa chaperonin"/>
    <property type="match status" value="1"/>
</dbReference>
<dbReference type="HAMAP" id="MF_00600">
    <property type="entry name" value="CH60"/>
    <property type="match status" value="1"/>
</dbReference>
<evidence type="ECO:0000256" key="2">
    <source>
        <dbReference type="ARBA" id="ARBA00022741"/>
    </source>
</evidence>
<dbReference type="SUPFAM" id="SSF54849">
    <property type="entry name" value="GroEL-intermediate domain like"/>
    <property type="match status" value="1"/>
</dbReference>
<dbReference type="Gene3D" id="3.30.260.10">
    <property type="entry name" value="TCP-1-like chaperonin intermediate domain"/>
    <property type="match status" value="1"/>
</dbReference>
<evidence type="ECO:0000256" key="6">
    <source>
        <dbReference type="SAM" id="MobiDB-lite"/>
    </source>
</evidence>
<dbReference type="AlphaFoldDB" id="A0A2U1JAF1"/>
<sequence>MTGVSKSLNVFRAGARRAFARSYSSHKELSFGVEARSKLLKGVETLAKAVAVTLGPKGRNVLIEQSYGSPKITKDGVTVAKSIVLEDKFENLGAKLVQDVANKANEEAGDGTTTATILARAIFTEGVKNVAAGCNPQDLRRGIQEAVEKVIEFLKEKSRPILTSEEIAQVATISANGDEHIGALIAKAMAKVGKEGAITVKEGKTTVDELEITEGMRFDRGYISPYFITDPKSQKVEFENPLVLLSEKKISLIQDLLPSLELAASQRRPLLIIAEDVDGEALAACILNKLRGQLQVAAVKAPGFGDNRKSILGDLAILTNSTVFSEEQETKLEKATPEMLGSAGSITITKEDTFILNGSGSPATIAQRCEQIRGSMNDATISDYEKEKLQERLAKLSGGVAVIRVGGVSEVEVGEKKDRFVDSLNATRAAVEEGILPGGGTALLKASLMLKDIQGKNFDQTLGIRIIQEAITKPARTIVDNAGLEGAVVVGNILNHDPTDFNYGFDAAKLEYVDLNKSGILDPLKVVRTALLDASGVASLLTTTECIVSTIFSSVVTTLAFGANAENIKRQVTNTSSPTSTASDSSSSSTFSSTNFSTSILTSSTSGSSKQGISLLSGMVQIPIIVGLVYGMI</sequence>
<comment type="caution">
    <text evidence="7">The sequence shown here is derived from an EMBL/GenBank/DDBJ whole genome shotgun (WGS) entry which is preliminary data.</text>
</comment>
<keyword evidence="2" id="KW-0547">Nucleotide-binding</keyword>
<keyword evidence="8" id="KW-1185">Reference proteome</keyword>
<dbReference type="SUPFAM" id="SSF48592">
    <property type="entry name" value="GroEL equatorial domain-like"/>
    <property type="match status" value="1"/>
</dbReference>
<dbReference type="SUPFAM" id="SSF52029">
    <property type="entry name" value="GroEL apical domain-like"/>
    <property type="match status" value="1"/>
</dbReference>
<dbReference type="GO" id="GO:0005524">
    <property type="term" value="F:ATP binding"/>
    <property type="evidence" value="ECO:0007669"/>
    <property type="project" value="UniProtKB-KW"/>
</dbReference>
<dbReference type="CDD" id="cd03344">
    <property type="entry name" value="GroEL"/>
    <property type="match status" value="1"/>
</dbReference>
<keyword evidence="4" id="KW-0143">Chaperone</keyword>
<dbReference type="NCBIfam" id="NF009487">
    <property type="entry name" value="PRK12849.1"/>
    <property type="match status" value="1"/>
</dbReference>
<evidence type="ECO:0000256" key="5">
    <source>
        <dbReference type="RuleBase" id="RU000418"/>
    </source>
</evidence>
<evidence type="ECO:0000313" key="8">
    <source>
        <dbReference type="Proteomes" id="UP000245591"/>
    </source>
</evidence>
<dbReference type="InterPro" id="IPR002423">
    <property type="entry name" value="Cpn60/GroEL/TCP-1"/>
</dbReference>
<dbReference type="Pfam" id="PF00118">
    <property type="entry name" value="Cpn60_TCP1"/>
    <property type="match status" value="1"/>
</dbReference>
<dbReference type="InterPro" id="IPR001844">
    <property type="entry name" value="Cpn60/GroEL"/>
</dbReference>
<dbReference type="Proteomes" id="UP000245591">
    <property type="component" value="Unassembled WGS sequence"/>
</dbReference>
<dbReference type="PROSITE" id="PS00296">
    <property type="entry name" value="CHAPERONINS_CPN60"/>
    <property type="match status" value="1"/>
</dbReference>
<dbReference type="PANTHER" id="PTHR45633">
    <property type="entry name" value="60 KDA HEAT SHOCK PROTEIN, MITOCHONDRIAL"/>
    <property type="match status" value="1"/>
</dbReference>
<dbReference type="NCBIfam" id="NF000592">
    <property type="entry name" value="PRK00013.1"/>
    <property type="match status" value="1"/>
</dbReference>
<evidence type="ECO:0000256" key="3">
    <source>
        <dbReference type="ARBA" id="ARBA00022840"/>
    </source>
</evidence>
<feature type="compositionally biased region" description="Low complexity" evidence="6">
    <location>
        <begin position="573"/>
        <end position="593"/>
    </location>
</feature>
<gene>
    <name evidence="7" type="ORF">BB558_001887</name>
</gene>
<dbReference type="InterPro" id="IPR027410">
    <property type="entry name" value="TCP-1-like_intermed_sf"/>
</dbReference>
<protein>
    <submittedName>
        <fullName evidence="7">Uncharacterized protein</fullName>
    </submittedName>
</protein>
<comment type="similarity">
    <text evidence="1 5">Belongs to the chaperonin (HSP60) family.</text>
</comment>
<evidence type="ECO:0000256" key="1">
    <source>
        <dbReference type="ARBA" id="ARBA00006607"/>
    </source>
</evidence>
<name>A0A2U1JAF1_SMIAN</name>
<dbReference type="NCBIfam" id="TIGR02348">
    <property type="entry name" value="GroEL"/>
    <property type="match status" value="1"/>
</dbReference>
<proteinExistence type="inferred from homology"/>
<organism evidence="7 8">
    <name type="scientific">Smittium angustum</name>
    <dbReference type="NCBI Taxonomy" id="133377"/>
    <lineage>
        <taxon>Eukaryota</taxon>
        <taxon>Fungi</taxon>
        <taxon>Fungi incertae sedis</taxon>
        <taxon>Zoopagomycota</taxon>
        <taxon>Kickxellomycotina</taxon>
        <taxon>Harpellomycetes</taxon>
        <taxon>Harpellales</taxon>
        <taxon>Legeriomycetaceae</taxon>
        <taxon>Smittium</taxon>
    </lineage>
</organism>
<dbReference type="NCBIfam" id="NF009488">
    <property type="entry name" value="PRK12850.1"/>
    <property type="match status" value="1"/>
</dbReference>
<dbReference type="Gene3D" id="3.50.7.10">
    <property type="entry name" value="GroEL"/>
    <property type="match status" value="1"/>
</dbReference>
<dbReference type="InterPro" id="IPR018370">
    <property type="entry name" value="Chaperonin_Cpn60_CS"/>
</dbReference>
<evidence type="ECO:0000256" key="4">
    <source>
        <dbReference type="ARBA" id="ARBA00023186"/>
    </source>
</evidence>
<dbReference type="InterPro" id="IPR027413">
    <property type="entry name" value="GROEL-like_equatorial_sf"/>
</dbReference>
<evidence type="ECO:0000313" key="7">
    <source>
        <dbReference type="EMBL" id="PWA01989.1"/>
    </source>
</evidence>
<dbReference type="FunFam" id="3.50.7.10:FF:000001">
    <property type="entry name" value="60 kDa chaperonin"/>
    <property type="match status" value="1"/>
</dbReference>
<dbReference type="GO" id="GO:0140662">
    <property type="term" value="F:ATP-dependent protein folding chaperone"/>
    <property type="evidence" value="ECO:0007669"/>
    <property type="project" value="InterPro"/>
</dbReference>
<dbReference type="PRINTS" id="PR00298">
    <property type="entry name" value="CHAPERONIN60"/>
</dbReference>